<accession>A0ABT8A4N8</accession>
<evidence type="ECO:0000313" key="3">
    <source>
        <dbReference type="Proteomes" id="UP001529369"/>
    </source>
</evidence>
<sequence length="707" mass="79391">MKNLRTDGQTAAKSEANLRLLAPSTVVTRKGSHVADLIWDFTGDGSGLFIFDWAFEVRVRDIVIGNLGDRRYSSLVYPFQEAIAVRWLYKEREDGKNWAPSRAADACRCAREFCLWAAARGISAASEVDEPSFEAWVKEAANLKDGAGLRSVRDARRLVDTTLLLWRLRNRISSTLGFQPQAEFGKDWITEGPETESFELIPKAVLDHVIGSALKFVEVYAHDIRAARLYVDKLVSEWEAKYDAVAPVWSKGSEEYAEFDRWIGARFGSRNLTARKKMPQPAPWNKTGLFKEDPDTGKPWLDRIESRHKLQMLENSLRTACYIVIAFLTGGRNGDMNDLLFQCAETIPSVDARFSPRHVIHGTLAKHRGRIPQQVTWDVPKEAINAAEILVEMLRPWRKKTGTTRLFATQTGKLLQNSFMNTDLKVFLERIGAPYVNGKPFPLSTHMFRVALAQWLAHEPHGEVAGAIHLKQLSTAAFRGYLRNDTQFLSMFAHFEQAAQADHLETVMTEPLLRGRKGLEIMRARTAEEQASLEAEIRSINYAQAGSEAPNARTLQRLRKNGMPVYKTALTMCVFKGDAAECLKGVAAGQRTRPRTHKCDPHACANSAITRLQIPAYLEDFEEYSQLNADSGHSSSQKVIYREEMAMLARLILPFLPVLNAEGGVLDQELVGADAREAATVSRAKRRSEVADLITRIERAEIRSYAG</sequence>
<organism evidence="2 3">
    <name type="scientific">Paeniroseomonas aquatica</name>
    <dbReference type="NCBI Taxonomy" id="373043"/>
    <lineage>
        <taxon>Bacteria</taxon>
        <taxon>Pseudomonadati</taxon>
        <taxon>Pseudomonadota</taxon>
        <taxon>Alphaproteobacteria</taxon>
        <taxon>Acetobacterales</taxon>
        <taxon>Acetobacteraceae</taxon>
        <taxon>Paeniroseomonas</taxon>
    </lineage>
</organism>
<dbReference type="InterPro" id="IPR011010">
    <property type="entry name" value="DNA_brk_join_enz"/>
</dbReference>
<dbReference type="EMBL" id="JAUFPN010000080">
    <property type="protein sequence ID" value="MDN3564346.1"/>
    <property type="molecule type" value="Genomic_DNA"/>
</dbReference>
<dbReference type="SUPFAM" id="SSF56349">
    <property type="entry name" value="DNA breaking-rejoining enzymes"/>
    <property type="match status" value="1"/>
</dbReference>
<evidence type="ECO:0008006" key="4">
    <source>
        <dbReference type="Google" id="ProtNLM"/>
    </source>
</evidence>
<evidence type="ECO:0000313" key="2">
    <source>
        <dbReference type="EMBL" id="MDN3564346.1"/>
    </source>
</evidence>
<dbReference type="Proteomes" id="UP001529369">
    <property type="component" value="Unassembled WGS sequence"/>
</dbReference>
<protein>
    <recommendedName>
        <fullName evidence="4">Tyr recombinase domain-containing protein</fullName>
    </recommendedName>
</protein>
<keyword evidence="1" id="KW-0233">DNA recombination</keyword>
<keyword evidence="3" id="KW-1185">Reference proteome</keyword>
<reference evidence="3" key="1">
    <citation type="journal article" date="2019" name="Int. J. Syst. Evol. Microbiol.">
        <title>The Global Catalogue of Microorganisms (GCM) 10K type strain sequencing project: providing services to taxonomists for standard genome sequencing and annotation.</title>
        <authorList>
            <consortium name="The Broad Institute Genomics Platform"/>
            <consortium name="The Broad Institute Genome Sequencing Center for Infectious Disease"/>
            <person name="Wu L."/>
            <person name="Ma J."/>
        </authorList>
    </citation>
    <scope>NUCLEOTIDE SEQUENCE [LARGE SCALE GENOMIC DNA]</scope>
    <source>
        <strain evidence="3">CECT 7131</strain>
    </source>
</reference>
<name>A0ABT8A4N8_9PROT</name>
<comment type="caution">
    <text evidence="2">The sequence shown here is derived from an EMBL/GenBank/DDBJ whole genome shotgun (WGS) entry which is preliminary data.</text>
</comment>
<gene>
    <name evidence="2" type="ORF">QWZ14_08195</name>
</gene>
<dbReference type="InterPro" id="IPR013762">
    <property type="entry name" value="Integrase-like_cat_sf"/>
</dbReference>
<dbReference type="Gene3D" id="1.10.443.10">
    <property type="entry name" value="Intergrase catalytic core"/>
    <property type="match status" value="1"/>
</dbReference>
<dbReference type="RefSeq" id="WP_290316139.1">
    <property type="nucleotide sequence ID" value="NZ_JAUFPN010000080.1"/>
</dbReference>
<evidence type="ECO:0000256" key="1">
    <source>
        <dbReference type="ARBA" id="ARBA00023172"/>
    </source>
</evidence>
<proteinExistence type="predicted"/>